<gene>
    <name evidence="1" type="ORF">DHETER_LOCUS5156</name>
</gene>
<name>A0ACA9LVY8_9GLOM</name>
<proteinExistence type="predicted"/>
<accession>A0ACA9LVY8</accession>
<dbReference type="EMBL" id="CAJVPU010005547">
    <property type="protein sequence ID" value="CAG8549362.1"/>
    <property type="molecule type" value="Genomic_DNA"/>
</dbReference>
<dbReference type="Proteomes" id="UP000789702">
    <property type="component" value="Unassembled WGS sequence"/>
</dbReference>
<keyword evidence="2" id="KW-1185">Reference proteome</keyword>
<protein>
    <submittedName>
        <fullName evidence="1">2577_t:CDS:1</fullName>
    </submittedName>
</protein>
<sequence>MSRSVKFDGEDDVENTEEKEHNIEMDEYTAPNRYQNSANKNNTDEVKDLEDHWRIGIEAEKDAEKELSYVDECCRKVFRIEKNEQKGIETKRNKDKAFGQYQSSDTGNTFDFEWSLKTAKTSDANSY</sequence>
<evidence type="ECO:0000313" key="1">
    <source>
        <dbReference type="EMBL" id="CAG8549362.1"/>
    </source>
</evidence>
<evidence type="ECO:0000313" key="2">
    <source>
        <dbReference type="Proteomes" id="UP000789702"/>
    </source>
</evidence>
<comment type="caution">
    <text evidence="1">The sequence shown here is derived from an EMBL/GenBank/DDBJ whole genome shotgun (WGS) entry which is preliminary data.</text>
</comment>
<reference evidence="1" key="1">
    <citation type="submission" date="2021-06" db="EMBL/GenBank/DDBJ databases">
        <authorList>
            <person name="Kallberg Y."/>
            <person name="Tangrot J."/>
            <person name="Rosling A."/>
        </authorList>
    </citation>
    <scope>NUCLEOTIDE SEQUENCE</scope>
    <source>
        <strain evidence="1">IL203A</strain>
    </source>
</reference>
<organism evidence="1 2">
    <name type="scientific">Dentiscutata heterogama</name>
    <dbReference type="NCBI Taxonomy" id="1316150"/>
    <lineage>
        <taxon>Eukaryota</taxon>
        <taxon>Fungi</taxon>
        <taxon>Fungi incertae sedis</taxon>
        <taxon>Mucoromycota</taxon>
        <taxon>Glomeromycotina</taxon>
        <taxon>Glomeromycetes</taxon>
        <taxon>Diversisporales</taxon>
        <taxon>Gigasporaceae</taxon>
        <taxon>Dentiscutata</taxon>
    </lineage>
</organism>